<evidence type="ECO:0000313" key="3">
    <source>
        <dbReference type="Proteomes" id="UP000192356"/>
    </source>
</evidence>
<evidence type="ECO:0000313" key="2">
    <source>
        <dbReference type="EMBL" id="ORD98974.1"/>
    </source>
</evidence>
<keyword evidence="3" id="KW-1185">Reference proteome</keyword>
<dbReference type="VEuPathDB" id="MicrosporidiaDB:HERIO_1059"/>
<evidence type="ECO:0000313" key="4">
    <source>
        <dbReference type="Proteomes" id="UP000192501"/>
    </source>
</evidence>
<dbReference type="EMBL" id="LVKB01000045">
    <property type="protein sequence ID" value="ORD97041.1"/>
    <property type="molecule type" value="Genomic_DNA"/>
</dbReference>
<protein>
    <submittedName>
        <fullName evidence="1">Uncharacterized protein</fullName>
    </submittedName>
</protein>
<dbReference type="Proteomes" id="UP000192356">
    <property type="component" value="Unassembled WGS sequence"/>
</dbReference>
<evidence type="ECO:0000313" key="1">
    <source>
        <dbReference type="EMBL" id="ORD97041.1"/>
    </source>
</evidence>
<proteinExistence type="predicted"/>
<reference evidence="3 4" key="1">
    <citation type="journal article" date="2017" name="Environ. Microbiol.">
        <title>Decay of the glycolytic pathway and adaptation to intranuclear parasitism within Enterocytozoonidae microsporidia.</title>
        <authorList>
            <person name="Wiredu Boakye D."/>
            <person name="Jaroenlak P."/>
            <person name="Prachumwat A."/>
            <person name="Williams T.A."/>
            <person name="Bateman K.S."/>
            <person name="Itsathitphaisarn O."/>
            <person name="Sritunyalucksana K."/>
            <person name="Paszkiewicz K.H."/>
            <person name="Moore K.A."/>
            <person name="Stentiford G.D."/>
            <person name="Williams B.A."/>
        </authorList>
    </citation>
    <scope>NUCLEOTIDE SEQUENCE [LARGE SCALE GENOMIC DNA]</scope>
    <source>
        <strain evidence="4">canceri</strain>
        <strain evidence="2">Canceri</strain>
        <strain evidence="1 3">GB1</strain>
    </source>
</reference>
<sequence>MSTTELNKSHYLRYLYLLTNSEVDLKALAKYLTLYKTDEVAIFEILNYVYNKSGSHHQLVLFYLCFEVIKLTDGLILKDRMKEFISNNYLNSKTQANDAKVLKRFNDFEKILRQKEIVK</sequence>
<dbReference type="VEuPathDB" id="MicrosporidiaDB:A0H76_1619"/>
<gene>
    <name evidence="2" type="ORF">A0H76_1619</name>
    <name evidence="1" type="ORF">HERIO_1059</name>
</gene>
<accession>A0A1X0QB67</accession>
<name>A0A1X0QB67_9MICR</name>
<organism evidence="1 3">
    <name type="scientific">Hepatospora eriocheir</name>
    <dbReference type="NCBI Taxonomy" id="1081669"/>
    <lineage>
        <taxon>Eukaryota</taxon>
        <taxon>Fungi</taxon>
        <taxon>Fungi incertae sedis</taxon>
        <taxon>Microsporidia</taxon>
        <taxon>Hepatosporidae</taxon>
        <taxon>Hepatospora</taxon>
    </lineage>
</organism>
<dbReference type="EMBL" id="LTAI01000353">
    <property type="protein sequence ID" value="ORD98974.1"/>
    <property type="molecule type" value="Genomic_DNA"/>
</dbReference>
<dbReference type="AlphaFoldDB" id="A0A1X0QB67"/>
<comment type="caution">
    <text evidence="1">The sequence shown here is derived from an EMBL/GenBank/DDBJ whole genome shotgun (WGS) entry which is preliminary data.</text>
</comment>
<dbReference type="Proteomes" id="UP000192501">
    <property type="component" value="Unassembled WGS sequence"/>
</dbReference>